<feature type="region of interest" description="Disordered" evidence="1">
    <location>
        <begin position="859"/>
        <end position="881"/>
    </location>
</feature>
<evidence type="ECO:0000256" key="1">
    <source>
        <dbReference type="SAM" id="MobiDB-lite"/>
    </source>
</evidence>
<feature type="region of interest" description="Disordered" evidence="1">
    <location>
        <begin position="391"/>
        <end position="411"/>
    </location>
</feature>
<keyword evidence="3" id="KW-1185">Reference proteome</keyword>
<feature type="region of interest" description="Disordered" evidence="1">
    <location>
        <begin position="898"/>
        <end position="932"/>
    </location>
</feature>
<comment type="caution">
    <text evidence="2">The sequence shown here is derived from an EMBL/GenBank/DDBJ whole genome shotgun (WGS) entry which is preliminary data.</text>
</comment>
<dbReference type="AlphaFoldDB" id="A0AAV5S5F9"/>
<gene>
    <name evidence="2" type="ORF">DAKH74_050840</name>
</gene>
<proteinExistence type="predicted"/>
<feature type="region of interest" description="Disordered" evidence="1">
    <location>
        <begin position="731"/>
        <end position="758"/>
    </location>
</feature>
<evidence type="ECO:0000313" key="2">
    <source>
        <dbReference type="EMBL" id="GMM58467.1"/>
    </source>
</evidence>
<accession>A0AAV5S5F9</accession>
<feature type="compositionally biased region" description="Polar residues" evidence="1">
    <location>
        <begin position="336"/>
        <end position="345"/>
    </location>
</feature>
<feature type="region of interest" description="Disordered" evidence="1">
    <location>
        <begin position="1"/>
        <end position="94"/>
    </location>
</feature>
<feature type="compositionally biased region" description="Polar residues" evidence="1">
    <location>
        <begin position="733"/>
        <end position="758"/>
    </location>
</feature>
<feature type="compositionally biased region" description="Basic and acidic residues" evidence="1">
    <location>
        <begin position="271"/>
        <end position="285"/>
    </location>
</feature>
<feature type="compositionally biased region" description="Basic and acidic residues" evidence="1">
    <location>
        <begin position="909"/>
        <end position="929"/>
    </location>
</feature>
<feature type="compositionally biased region" description="Polar residues" evidence="1">
    <location>
        <begin position="72"/>
        <end position="91"/>
    </location>
</feature>
<feature type="compositionally biased region" description="Polar residues" evidence="1">
    <location>
        <begin position="258"/>
        <end position="267"/>
    </location>
</feature>
<feature type="compositionally biased region" description="Polar residues" evidence="1">
    <location>
        <begin position="189"/>
        <end position="201"/>
    </location>
</feature>
<feature type="compositionally biased region" description="Polar residues" evidence="1">
    <location>
        <begin position="517"/>
        <end position="537"/>
    </location>
</feature>
<feature type="region of interest" description="Disordered" evidence="1">
    <location>
        <begin position="947"/>
        <end position="970"/>
    </location>
</feature>
<dbReference type="EMBL" id="BTGD01000025">
    <property type="protein sequence ID" value="GMM58467.1"/>
    <property type="molecule type" value="Genomic_DNA"/>
</dbReference>
<reference evidence="2 3" key="1">
    <citation type="journal article" date="2023" name="Elife">
        <title>Identification of key yeast species and microbe-microbe interactions impacting larval growth of Drosophila in the wild.</title>
        <authorList>
            <person name="Mure A."/>
            <person name="Sugiura Y."/>
            <person name="Maeda R."/>
            <person name="Honda K."/>
            <person name="Sakurai N."/>
            <person name="Takahashi Y."/>
            <person name="Watada M."/>
            <person name="Katoh T."/>
            <person name="Gotoh A."/>
            <person name="Gotoh Y."/>
            <person name="Taniguchi I."/>
            <person name="Nakamura K."/>
            <person name="Hayashi T."/>
            <person name="Katayama T."/>
            <person name="Uemura T."/>
            <person name="Hattori Y."/>
        </authorList>
    </citation>
    <scope>NUCLEOTIDE SEQUENCE [LARGE SCALE GENOMIC DNA]</scope>
    <source>
        <strain evidence="2 3">KH-74</strain>
    </source>
</reference>
<organism evidence="2 3">
    <name type="scientific">Maudiozyma humilis</name>
    <name type="common">Sour dough yeast</name>
    <name type="synonym">Kazachstania humilis</name>
    <dbReference type="NCBI Taxonomy" id="51915"/>
    <lineage>
        <taxon>Eukaryota</taxon>
        <taxon>Fungi</taxon>
        <taxon>Dikarya</taxon>
        <taxon>Ascomycota</taxon>
        <taxon>Saccharomycotina</taxon>
        <taxon>Saccharomycetes</taxon>
        <taxon>Saccharomycetales</taxon>
        <taxon>Saccharomycetaceae</taxon>
        <taxon>Maudiozyma</taxon>
    </lineage>
</organism>
<feature type="region of interest" description="Disordered" evidence="1">
    <location>
        <begin position="249"/>
        <end position="357"/>
    </location>
</feature>
<feature type="compositionally biased region" description="Low complexity" evidence="1">
    <location>
        <begin position="125"/>
        <end position="139"/>
    </location>
</feature>
<name>A0AAV5S5F9_MAUHU</name>
<evidence type="ECO:0000313" key="3">
    <source>
        <dbReference type="Proteomes" id="UP001377567"/>
    </source>
</evidence>
<dbReference type="Proteomes" id="UP001377567">
    <property type="component" value="Unassembled WGS sequence"/>
</dbReference>
<sequence length="970" mass="108901">MRSFIKAHRRSGSIDRNKPANTESAGRPQTDHDTAQNNHKQLHARSSSDVIPGPPVHFQENPELLEFAPSTPFRSHTSQGHTSPTRSSPSFESFHKLASRTKFTSKLFNKNSSSTSLSHLPSQEHIPSNTPHSTSSSPIKLPQPHFGETPAIKGTITHSWGRSKTPSHIINLNNSTREQEKPGDRRFSTDSWEPSFGTTSQHHLREDQIDHGASPSLGSDSAAKSEVSEISTIHELYPAFKAQVLHDPDSREEIMTRSPPSISSLPNLTKEANHNEDKARQDTSTRRHSLATTKNKVKNRKITIHSSGDLLNLQKQSTDPNPPIVSSSPIPKIRIEQSTPSKTFANNNSDIEEENSNLSNEVKHLSFDSDSDSDESKFSFEYSNINGRTSSMKYYRKPDENTEEGDDENQHNADVYIDDLYEDEDFDEDMNYCDSGFTHSEDSYVREPEQHFVQQKNKPEKEVKKYGDIFDLSDEEDGVEINNANDDNDQTEQDLLNQMNDTSGESGYNDIAACNKTESNKSPINSKPRSNITNISNIPPKKTTISKYDDLFDISDDDLTEESIEKGNDEGEIAARTPSTVDEDNKNWTSNSTPKTYSKPIKRYNDLFDLSDEESDNLQSFPDDQNLNAYYNEPGELEVGMKMITLHGNRGDSKLPFLGNRNTMHDNINLTTLPEKLQTNTFNSPLTNESINGMSPLKHLTPRVLLSPADSDNQTDLSVELKTPKEHLLMLSPQGTGNFENSPSQSNLPPPARSQSLKYHDLNSNLDSEIPGMTSNLFFIDEAEEDEYNQHRKPHSGSPTRRNGVKEDEDYSDYLDEINTVPEDFEFSDNDDYQLDSYVGRRHARGYQPNQKRSLLESSNSFRKTHSFHNKPLGVSRESTPQNNKLELQNKTVTFFSAVSETPETNHSTSRESSLKRKDGSPLKEDMCDNGKTQEFFVPSPAFARGNTYSLSPIQESAATNSAPSSPKVA</sequence>
<feature type="compositionally biased region" description="Polar residues" evidence="1">
    <location>
        <begin position="35"/>
        <end position="49"/>
    </location>
</feature>
<feature type="region of interest" description="Disordered" evidence="1">
    <location>
        <begin position="110"/>
        <end position="226"/>
    </location>
</feature>
<feature type="compositionally biased region" description="Polar residues" evidence="1">
    <location>
        <begin position="898"/>
        <end position="908"/>
    </location>
</feature>
<feature type="compositionally biased region" description="Polar residues" evidence="1">
    <location>
        <begin position="156"/>
        <end position="176"/>
    </location>
</feature>
<feature type="compositionally biased region" description="Basic and acidic residues" evidence="1">
    <location>
        <begin position="177"/>
        <end position="188"/>
    </location>
</feature>
<feature type="compositionally biased region" description="Basic residues" evidence="1">
    <location>
        <begin position="1"/>
        <end position="11"/>
    </location>
</feature>
<protein>
    <submittedName>
        <fullName evidence="2">Zrg8 protein</fullName>
    </submittedName>
</protein>
<feature type="region of interest" description="Disordered" evidence="1">
    <location>
        <begin position="786"/>
        <end position="807"/>
    </location>
</feature>
<feature type="region of interest" description="Disordered" evidence="1">
    <location>
        <begin position="517"/>
        <end position="538"/>
    </location>
</feature>